<dbReference type="Proteomes" id="UP001177003">
    <property type="component" value="Chromosome 3"/>
</dbReference>
<proteinExistence type="predicted"/>
<reference evidence="2" key="1">
    <citation type="submission" date="2023-04" db="EMBL/GenBank/DDBJ databases">
        <authorList>
            <person name="Vijverberg K."/>
            <person name="Xiong W."/>
            <person name="Schranz E."/>
        </authorList>
    </citation>
    <scope>NUCLEOTIDE SEQUENCE</scope>
</reference>
<evidence type="ECO:0000313" key="3">
    <source>
        <dbReference type="Proteomes" id="UP001177003"/>
    </source>
</evidence>
<evidence type="ECO:0000313" key="2">
    <source>
        <dbReference type="EMBL" id="CAI9276396.1"/>
    </source>
</evidence>
<evidence type="ECO:0000256" key="1">
    <source>
        <dbReference type="SAM" id="MobiDB-lite"/>
    </source>
</evidence>
<accession>A0AA35YLT0</accession>
<protein>
    <submittedName>
        <fullName evidence="2">Uncharacterized protein</fullName>
    </submittedName>
</protein>
<dbReference type="EMBL" id="OX465079">
    <property type="protein sequence ID" value="CAI9276396.1"/>
    <property type="molecule type" value="Genomic_DNA"/>
</dbReference>
<feature type="compositionally biased region" description="Polar residues" evidence="1">
    <location>
        <begin position="11"/>
        <end position="21"/>
    </location>
</feature>
<dbReference type="InterPro" id="IPR004320">
    <property type="entry name" value="BPS1_pln"/>
</dbReference>
<dbReference type="PANTHER" id="PTHR33070">
    <property type="entry name" value="OS06G0725500 PROTEIN"/>
    <property type="match status" value="1"/>
</dbReference>
<dbReference type="Pfam" id="PF03087">
    <property type="entry name" value="BPS1"/>
    <property type="match status" value="2"/>
</dbReference>
<gene>
    <name evidence="2" type="ORF">LSALG_LOCUS16371</name>
</gene>
<dbReference type="PANTHER" id="PTHR33070:SF109">
    <property type="entry name" value="DOMAIN PROTEIN, PUTATIVE (DUF241)-RELATED"/>
    <property type="match status" value="1"/>
</dbReference>
<sequence length="260" mass="29208">MASLSLFAPSRWSSPSRSYNDSNLQVDEELTNLKTWESSMSRIPDAETFCSGLACLERLYTCADNLLSLPMTQQAFSNYQHDILVEELLVRSMRLLDSCGTIGDVVSQVKAHVRDIRSAQRRRKEDLSIDDSFVKKLNKDAKKAVGELKQIDQIYASKPLNLEHHLSSVIAVLRDVSEVSISVFGLLLSFLSLSITQLKSTSKWSTVWKLIQKETAGSKYPSQTCVETLDSHVEGIEIGLTSMFRNLIRTRASILNIKSF</sequence>
<dbReference type="AlphaFoldDB" id="A0AA35YLT0"/>
<name>A0AA35YLT0_LACSI</name>
<keyword evidence="3" id="KW-1185">Reference proteome</keyword>
<dbReference type="GO" id="GO:0048367">
    <property type="term" value="P:shoot system development"/>
    <property type="evidence" value="ECO:0007669"/>
    <property type="project" value="InterPro"/>
</dbReference>
<organism evidence="2 3">
    <name type="scientific">Lactuca saligna</name>
    <name type="common">Willowleaf lettuce</name>
    <dbReference type="NCBI Taxonomy" id="75948"/>
    <lineage>
        <taxon>Eukaryota</taxon>
        <taxon>Viridiplantae</taxon>
        <taxon>Streptophyta</taxon>
        <taxon>Embryophyta</taxon>
        <taxon>Tracheophyta</taxon>
        <taxon>Spermatophyta</taxon>
        <taxon>Magnoliopsida</taxon>
        <taxon>eudicotyledons</taxon>
        <taxon>Gunneridae</taxon>
        <taxon>Pentapetalae</taxon>
        <taxon>asterids</taxon>
        <taxon>campanulids</taxon>
        <taxon>Asterales</taxon>
        <taxon>Asteraceae</taxon>
        <taxon>Cichorioideae</taxon>
        <taxon>Cichorieae</taxon>
        <taxon>Lactucinae</taxon>
        <taxon>Lactuca</taxon>
    </lineage>
</organism>
<feature type="region of interest" description="Disordered" evidence="1">
    <location>
        <begin position="1"/>
        <end position="21"/>
    </location>
</feature>
<dbReference type="GO" id="GO:0048364">
    <property type="term" value="P:root development"/>
    <property type="evidence" value="ECO:0007669"/>
    <property type="project" value="InterPro"/>
</dbReference>